<name>A0A8A3PAQ1_9HELO</name>
<organism evidence="1 2">
    <name type="scientific">Monilinia vaccinii-corymbosi</name>
    <dbReference type="NCBI Taxonomy" id="61207"/>
    <lineage>
        <taxon>Eukaryota</taxon>
        <taxon>Fungi</taxon>
        <taxon>Dikarya</taxon>
        <taxon>Ascomycota</taxon>
        <taxon>Pezizomycotina</taxon>
        <taxon>Leotiomycetes</taxon>
        <taxon>Helotiales</taxon>
        <taxon>Sclerotiniaceae</taxon>
        <taxon>Monilinia</taxon>
    </lineage>
</organism>
<sequence>MHLSTFPLAGFPAQVGNGLLTPLPPATAKIVPLDEVFRPPFSQVELAKGANVVVHEDAGIDAHAEISEIPKDDGEVKIRPDALVWEVPGHDPEWKWDEKSEEICDGYPLVTSADGEHLGGDGPGDCEGVEGLNVCSRPNGCPLNRQEIWSLIFHDARDG</sequence>
<reference evidence="1" key="1">
    <citation type="submission" date="2020-10" db="EMBL/GenBank/DDBJ databases">
        <title>Genome Sequence of Monilinia vaccinii-corymbosi Sheds Light on Mummy Berry Disease Infection of Blueberry and Mating Type.</title>
        <authorList>
            <person name="Yow A.G."/>
            <person name="Zhang Y."/>
            <person name="Bansal K."/>
            <person name="Eacker S.M."/>
            <person name="Sullivan S."/>
            <person name="Liachko I."/>
            <person name="Cubeta M.A."/>
            <person name="Rollins J.A."/>
            <person name="Ashrafi H."/>
        </authorList>
    </citation>
    <scope>NUCLEOTIDE SEQUENCE</scope>
    <source>
        <strain evidence="1">RL-1</strain>
    </source>
</reference>
<dbReference type="Proteomes" id="UP000672032">
    <property type="component" value="Chromosome 3"/>
</dbReference>
<protein>
    <submittedName>
        <fullName evidence="1">Uncharacterized protein</fullName>
    </submittedName>
</protein>
<accession>A0A8A3PAQ1</accession>
<dbReference type="AlphaFoldDB" id="A0A8A3PAQ1"/>
<gene>
    <name evidence="1" type="ORF">DSL72_001748</name>
</gene>
<evidence type="ECO:0000313" key="1">
    <source>
        <dbReference type="EMBL" id="QSZ32177.1"/>
    </source>
</evidence>
<proteinExistence type="predicted"/>
<evidence type="ECO:0000313" key="2">
    <source>
        <dbReference type="Proteomes" id="UP000672032"/>
    </source>
</evidence>
<dbReference type="EMBL" id="CP063407">
    <property type="protein sequence ID" value="QSZ32177.1"/>
    <property type="molecule type" value="Genomic_DNA"/>
</dbReference>
<keyword evidence="2" id="KW-1185">Reference proteome</keyword>